<protein>
    <submittedName>
        <fullName evidence="1">Uncharacterized protein</fullName>
    </submittedName>
</protein>
<organism evidence="1 2">
    <name type="scientific">Mesorhizobium neociceri</name>
    <dbReference type="NCBI Taxonomy" id="1307853"/>
    <lineage>
        <taxon>Bacteria</taxon>
        <taxon>Pseudomonadati</taxon>
        <taxon>Pseudomonadota</taxon>
        <taxon>Alphaproteobacteria</taxon>
        <taxon>Hyphomicrobiales</taxon>
        <taxon>Phyllobacteriaceae</taxon>
        <taxon>Mesorhizobium</taxon>
    </lineage>
</organism>
<evidence type="ECO:0000313" key="2">
    <source>
        <dbReference type="Proteomes" id="UP000558284"/>
    </source>
</evidence>
<name>A0A838B6A0_9HYPH</name>
<dbReference type="Proteomes" id="UP000558284">
    <property type="component" value="Unassembled WGS sequence"/>
</dbReference>
<evidence type="ECO:0000313" key="1">
    <source>
        <dbReference type="EMBL" id="MBA1142146.1"/>
    </source>
</evidence>
<dbReference type="RefSeq" id="WP_181058997.1">
    <property type="nucleotide sequence ID" value="NZ_JACDTY010000008.1"/>
</dbReference>
<gene>
    <name evidence="1" type="ORF">H0241_18010</name>
</gene>
<sequence length="91" mass="10430">MFSHAELWRDQKSVWKVGHSGDQNVGDLYATGDLPASFETLRQQALSKQDEKDDVDYVFDIPLDLAAELTSFRHDEWAPDQPFFELVEKSA</sequence>
<dbReference type="AlphaFoldDB" id="A0A838B6A0"/>
<comment type="caution">
    <text evidence="1">The sequence shown here is derived from an EMBL/GenBank/DDBJ whole genome shotgun (WGS) entry which is preliminary data.</text>
</comment>
<keyword evidence="2" id="KW-1185">Reference proteome</keyword>
<dbReference type="EMBL" id="JACDTY010000008">
    <property type="protein sequence ID" value="MBA1142146.1"/>
    <property type="molecule type" value="Genomic_DNA"/>
</dbReference>
<accession>A0A838B6A0</accession>
<reference evidence="1 2" key="1">
    <citation type="submission" date="2020-07" db="EMBL/GenBank/DDBJ databases">
        <title>Definition of the novel symbiovar canariense within Mesorhizobium novociceri, a new species of genus Mesorhizobium nodulating Cicer canariense in the Caldera de Taburiente National Park (La Palma, Canary Islands).</title>
        <authorList>
            <person name="Leon-Barrios M."/>
            <person name="Perez-Yepez J."/>
            <person name="Flores-Felix J.D."/>
            <person name="Ramirez-Baena M.H."/>
            <person name="Pulido-Suarez L."/>
            <person name="Igual J.M."/>
            <person name="Velazquez E."/>
            <person name="Peix A."/>
        </authorList>
    </citation>
    <scope>NUCLEOTIDE SEQUENCE [LARGE SCALE GENOMIC DNA]</scope>
    <source>
        <strain evidence="1 2">CCANP35</strain>
    </source>
</reference>
<proteinExistence type="predicted"/>